<evidence type="ECO:0008006" key="3">
    <source>
        <dbReference type="Google" id="ProtNLM"/>
    </source>
</evidence>
<protein>
    <recommendedName>
        <fullName evidence="3">SGNH hydrolase-type esterase domain-containing protein</fullName>
    </recommendedName>
</protein>
<keyword evidence="2" id="KW-1185">Reference proteome</keyword>
<proteinExistence type="predicted"/>
<dbReference type="Gene3D" id="3.40.50.1110">
    <property type="entry name" value="SGNH hydrolase"/>
    <property type="match status" value="1"/>
</dbReference>
<dbReference type="InterPro" id="IPR036514">
    <property type="entry name" value="SGNH_hydro_sf"/>
</dbReference>
<dbReference type="CDD" id="cd00229">
    <property type="entry name" value="SGNH_hydrolase"/>
    <property type="match status" value="1"/>
</dbReference>
<dbReference type="Proteomes" id="UP001347796">
    <property type="component" value="Unassembled WGS sequence"/>
</dbReference>
<organism evidence="1 2">
    <name type="scientific">Patella caerulea</name>
    <name type="common">Rayed Mediterranean limpet</name>
    <dbReference type="NCBI Taxonomy" id="87958"/>
    <lineage>
        <taxon>Eukaryota</taxon>
        <taxon>Metazoa</taxon>
        <taxon>Spiralia</taxon>
        <taxon>Lophotrochozoa</taxon>
        <taxon>Mollusca</taxon>
        <taxon>Gastropoda</taxon>
        <taxon>Patellogastropoda</taxon>
        <taxon>Patelloidea</taxon>
        <taxon>Patellidae</taxon>
        <taxon>Patella</taxon>
    </lineage>
</organism>
<reference evidence="1 2" key="1">
    <citation type="submission" date="2024-01" db="EMBL/GenBank/DDBJ databases">
        <title>The genome of the rayed Mediterranean limpet Patella caerulea (Linnaeus, 1758).</title>
        <authorList>
            <person name="Anh-Thu Weber A."/>
            <person name="Halstead-Nussloch G."/>
        </authorList>
    </citation>
    <scope>NUCLEOTIDE SEQUENCE [LARGE SCALE GENOMIC DNA]</scope>
    <source>
        <strain evidence="1">AATW-2023a</strain>
        <tissue evidence="1">Whole specimen</tissue>
    </source>
</reference>
<comment type="caution">
    <text evidence="1">The sequence shown here is derived from an EMBL/GenBank/DDBJ whole genome shotgun (WGS) entry which is preliminary data.</text>
</comment>
<dbReference type="EMBL" id="JAZGQO010000002">
    <property type="protein sequence ID" value="KAK6191145.1"/>
    <property type="molecule type" value="Genomic_DNA"/>
</dbReference>
<evidence type="ECO:0000313" key="2">
    <source>
        <dbReference type="Proteomes" id="UP001347796"/>
    </source>
</evidence>
<dbReference type="AlphaFoldDB" id="A0AAN8KCS0"/>
<dbReference type="SUPFAM" id="SSF52266">
    <property type="entry name" value="SGNH hydrolase"/>
    <property type="match status" value="1"/>
</dbReference>
<sequence>MVLKVLVFGHSYVRRLEKFCAENYLQWLNVGLDGTEIQVDFHGIGGGTVCNGAKSIKNHSQTSILNSNYYDCVFLQMGGNDLSSKNKSTDPCKLAKDIFHFSNYLFYSFSVKHIIIGQLLSRSKLNCPTGYNDKIHVVNNKIRALTSDVKHITFWTHRGFWQNPESLICDKDGVHLNGSGMSKYAISVHSAIAITQKMFLLTFLSKLGKHWPSSESLK</sequence>
<name>A0AAN8KCS0_PATCE</name>
<accession>A0AAN8KCS0</accession>
<gene>
    <name evidence="1" type="ORF">SNE40_002885</name>
</gene>
<evidence type="ECO:0000313" key="1">
    <source>
        <dbReference type="EMBL" id="KAK6191145.1"/>
    </source>
</evidence>